<dbReference type="SUPFAM" id="SSF52096">
    <property type="entry name" value="ClpP/crotonase"/>
    <property type="match status" value="1"/>
</dbReference>
<dbReference type="EMBL" id="QYAD01000002">
    <property type="protein sequence ID" value="MBL3689587.1"/>
    <property type="molecule type" value="Genomic_DNA"/>
</dbReference>
<dbReference type="PANTHER" id="PTHR43459:SF1">
    <property type="entry name" value="EG:BACN32G11.4 PROTEIN"/>
    <property type="match status" value="1"/>
</dbReference>
<evidence type="ECO:0000313" key="2">
    <source>
        <dbReference type="Proteomes" id="UP001646141"/>
    </source>
</evidence>
<accession>A0ABS1SN48</accession>
<dbReference type="Pfam" id="PF00378">
    <property type="entry name" value="ECH_1"/>
    <property type="match status" value="1"/>
</dbReference>
<evidence type="ECO:0000313" key="1">
    <source>
        <dbReference type="EMBL" id="MBL3689587.1"/>
    </source>
</evidence>
<reference evidence="1 2" key="1">
    <citation type="submission" date="2018-09" db="EMBL/GenBank/DDBJ databases">
        <title>Comparative genomics of Leucobacter spp.</title>
        <authorList>
            <person name="Reis A.C."/>
            <person name="Kolvenbach B.A."/>
            <person name="Corvini P.F.X."/>
            <person name="Nunes O.C."/>
        </authorList>
    </citation>
    <scope>NUCLEOTIDE SEQUENCE [LARGE SCALE GENOMIC DNA]</scope>
    <source>
        <strain evidence="1 2">L-1</strain>
    </source>
</reference>
<dbReference type="Gene3D" id="3.90.226.10">
    <property type="entry name" value="2-enoyl-CoA Hydratase, Chain A, domain 1"/>
    <property type="match status" value="1"/>
</dbReference>
<dbReference type="InterPro" id="IPR029045">
    <property type="entry name" value="ClpP/crotonase-like_dom_sf"/>
</dbReference>
<sequence>MTSETAPPEVTLAIADGVAEITLSAPERLNALSPAMLDELSAAYAQAEQAGVRALVLRGEGRAFSAGRDISGVDPRNDDVIGYLEGRVQPLLQRMSEFPAPTFAVAHGACLGVGLGLLIASDVVYVAESAKIGSPFANLGATLDSGGHALFVERLGAHRTLDLIFTGRLMSGAEAVAAGLFSQSFPDDEVLERTRAVAATAATGATEAFRASKQLVRQLRDERVGLWESMSAENRAQAALCDTDDYREGFAAFQEKRRPVFHGVPASGNAAASGNGVGA</sequence>
<gene>
    <name evidence="1" type="ORF">D3226_06390</name>
</gene>
<dbReference type="PANTHER" id="PTHR43459">
    <property type="entry name" value="ENOYL-COA HYDRATASE"/>
    <property type="match status" value="1"/>
</dbReference>
<organism evidence="1 2">
    <name type="scientific">Leucobacter chromiireducens subsp. chromiireducens</name>
    <dbReference type="NCBI Taxonomy" id="660067"/>
    <lineage>
        <taxon>Bacteria</taxon>
        <taxon>Bacillati</taxon>
        <taxon>Actinomycetota</taxon>
        <taxon>Actinomycetes</taxon>
        <taxon>Micrococcales</taxon>
        <taxon>Microbacteriaceae</taxon>
        <taxon>Leucobacter</taxon>
    </lineage>
</organism>
<protein>
    <submittedName>
        <fullName evidence="1">Enoyl-CoA hydratase/isomerase family protein</fullName>
    </submittedName>
</protein>
<dbReference type="RefSeq" id="WP_202381616.1">
    <property type="nucleotide sequence ID" value="NZ_BAAAMA010000002.1"/>
</dbReference>
<keyword evidence="2" id="KW-1185">Reference proteome</keyword>
<dbReference type="InterPro" id="IPR001753">
    <property type="entry name" value="Enoyl-CoA_hydra/iso"/>
</dbReference>
<dbReference type="CDD" id="cd06558">
    <property type="entry name" value="crotonase-like"/>
    <property type="match status" value="1"/>
</dbReference>
<name>A0ABS1SN48_9MICO</name>
<comment type="caution">
    <text evidence="1">The sequence shown here is derived from an EMBL/GenBank/DDBJ whole genome shotgun (WGS) entry which is preliminary data.</text>
</comment>
<proteinExistence type="predicted"/>
<dbReference type="Proteomes" id="UP001646141">
    <property type="component" value="Unassembled WGS sequence"/>
</dbReference>